<keyword evidence="6" id="KW-1185">Reference proteome</keyword>
<dbReference type="GO" id="GO:0043565">
    <property type="term" value="F:sequence-specific DNA binding"/>
    <property type="evidence" value="ECO:0007669"/>
    <property type="project" value="InterPro"/>
</dbReference>
<dbReference type="AlphaFoldDB" id="A0A2P8GCA0"/>
<organism evidence="5 6">
    <name type="scientific">Dyadobacter jiangsuensis</name>
    <dbReference type="NCBI Taxonomy" id="1591085"/>
    <lineage>
        <taxon>Bacteria</taxon>
        <taxon>Pseudomonadati</taxon>
        <taxon>Bacteroidota</taxon>
        <taxon>Cytophagia</taxon>
        <taxon>Cytophagales</taxon>
        <taxon>Spirosomataceae</taxon>
        <taxon>Dyadobacter</taxon>
    </lineage>
</organism>
<dbReference type="RefSeq" id="WP_106594849.1">
    <property type="nucleotide sequence ID" value="NZ_PYAS01000003.1"/>
</dbReference>
<dbReference type="Pfam" id="PF12833">
    <property type="entry name" value="HTH_18"/>
    <property type="match status" value="1"/>
</dbReference>
<keyword evidence="1" id="KW-0805">Transcription regulation</keyword>
<evidence type="ECO:0000313" key="5">
    <source>
        <dbReference type="EMBL" id="PSL31525.1"/>
    </source>
</evidence>
<dbReference type="GO" id="GO:0003700">
    <property type="term" value="F:DNA-binding transcription factor activity"/>
    <property type="evidence" value="ECO:0007669"/>
    <property type="project" value="InterPro"/>
</dbReference>
<dbReference type="PANTHER" id="PTHR43280:SF32">
    <property type="entry name" value="TRANSCRIPTIONAL REGULATORY PROTEIN"/>
    <property type="match status" value="1"/>
</dbReference>
<gene>
    <name evidence="5" type="ORF">CLV60_103391</name>
</gene>
<name>A0A2P8GCA0_9BACT</name>
<dbReference type="EMBL" id="PYAS01000003">
    <property type="protein sequence ID" value="PSL31525.1"/>
    <property type="molecule type" value="Genomic_DNA"/>
</dbReference>
<evidence type="ECO:0000256" key="1">
    <source>
        <dbReference type="ARBA" id="ARBA00023015"/>
    </source>
</evidence>
<dbReference type="PANTHER" id="PTHR43280">
    <property type="entry name" value="ARAC-FAMILY TRANSCRIPTIONAL REGULATOR"/>
    <property type="match status" value="1"/>
</dbReference>
<dbReference type="InterPro" id="IPR009057">
    <property type="entry name" value="Homeodomain-like_sf"/>
</dbReference>
<feature type="domain" description="HTH araC/xylS-type" evidence="4">
    <location>
        <begin position="16"/>
        <end position="121"/>
    </location>
</feature>
<keyword evidence="2 5" id="KW-0238">DNA-binding</keyword>
<evidence type="ECO:0000256" key="3">
    <source>
        <dbReference type="ARBA" id="ARBA00023163"/>
    </source>
</evidence>
<accession>A0A2P8GCA0</accession>
<evidence type="ECO:0000313" key="6">
    <source>
        <dbReference type="Proteomes" id="UP000241964"/>
    </source>
</evidence>
<keyword evidence="3" id="KW-0804">Transcription</keyword>
<dbReference type="PROSITE" id="PS01124">
    <property type="entry name" value="HTH_ARAC_FAMILY_2"/>
    <property type="match status" value="1"/>
</dbReference>
<comment type="caution">
    <text evidence="5">The sequence shown here is derived from an EMBL/GenBank/DDBJ whole genome shotgun (WGS) entry which is preliminary data.</text>
</comment>
<evidence type="ECO:0000256" key="2">
    <source>
        <dbReference type="ARBA" id="ARBA00023125"/>
    </source>
</evidence>
<proteinExistence type="predicted"/>
<dbReference type="Gene3D" id="1.10.10.60">
    <property type="entry name" value="Homeodomain-like"/>
    <property type="match status" value="1"/>
</dbReference>
<evidence type="ECO:0000259" key="4">
    <source>
        <dbReference type="PROSITE" id="PS01124"/>
    </source>
</evidence>
<dbReference type="InterPro" id="IPR018060">
    <property type="entry name" value="HTH_AraC"/>
</dbReference>
<sequence>MAAEESTAARHMELIAAYFKLIDSHLSDLAAGRQTEMMELSDIAEELCISHKHLIAVVKQGTGNHPCHFYIQKILEKANSMMDETDIPAAEIARKLSYDPSNFSKFYKKYAGITPGQYRQRVSVVD</sequence>
<dbReference type="SUPFAM" id="SSF46689">
    <property type="entry name" value="Homeodomain-like"/>
    <property type="match status" value="1"/>
</dbReference>
<dbReference type="SMART" id="SM00342">
    <property type="entry name" value="HTH_ARAC"/>
    <property type="match status" value="1"/>
</dbReference>
<protein>
    <submittedName>
        <fullName evidence="5">AraC-like DNA-binding protein</fullName>
    </submittedName>
</protein>
<dbReference type="Proteomes" id="UP000241964">
    <property type="component" value="Unassembled WGS sequence"/>
</dbReference>
<dbReference type="OrthoDB" id="956952at2"/>
<reference evidence="5 6" key="1">
    <citation type="submission" date="2018-03" db="EMBL/GenBank/DDBJ databases">
        <title>Genomic Encyclopedia of Archaeal and Bacterial Type Strains, Phase II (KMG-II): from individual species to whole genera.</title>
        <authorList>
            <person name="Goeker M."/>
        </authorList>
    </citation>
    <scope>NUCLEOTIDE SEQUENCE [LARGE SCALE GENOMIC DNA]</scope>
    <source>
        <strain evidence="5 6">DSM 29057</strain>
    </source>
</reference>